<dbReference type="PANTHER" id="PTHR33933:SF1">
    <property type="entry name" value="PROTEIN ADENYLYLTRANSFERASE MNTA-RELATED"/>
    <property type="match status" value="1"/>
</dbReference>
<feature type="domain" description="Polymerase nucleotidyl transferase" evidence="1">
    <location>
        <begin position="12"/>
        <end position="63"/>
    </location>
</feature>
<keyword evidence="3" id="KW-1185">Reference proteome</keyword>
<name>A0A7C9BG87_9BACT</name>
<dbReference type="InterPro" id="IPR043519">
    <property type="entry name" value="NT_sf"/>
</dbReference>
<dbReference type="GO" id="GO:0016779">
    <property type="term" value="F:nucleotidyltransferase activity"/>
    <property type="evidence" value="ECO:0007669"/>
    <property type="project" value="InterPro"/>
</dbReference>
<keyword evidence="2" id="KW-0808">Transferase</keyword>
<protein>
    <submittedName>
        <fullName evidence="2">Nucleotidyltransferase domain-containing protein</fullName>
    </submittedName>
</protein>
<dbReference type="CDD" id="cd05403">
    <property type="entry name" value="NT_KNTase_like"/>
    <property type="match status" value="1"/>
</dbReference>
<dbReference type="InterPro" id="IPR002934">
    <property type="entry name" value="Polymerase_NTP_transf_dom"/>
</dbReference>
<accession>A0A7C9BG87</accession>
<comment type="caution">
    <text evidence="2">The sequence shown here is derived from an EMBL/GenBank/DDBJ whole genome shotgun (WGS) entry which is preliminary data.</text>
</comment>
<gene>
    <name evidence="2" type="ORF">GBK04_17750</name>
</gene>
<dbReference type="EMBL" id="WHLY01000002">
    <property type="protein sequence ID" value="MPR35140.1"/>
    <property type="molecule type" value="Genomic_DNA"/>
</dbReference>
<sequence>MKPTTKKITNLIRQAINQVDDKAEVILFGSRARGDERKDSDWDILVLTDYPVDLNREHEFRYVLCDLELETAESFSLFVFSKSEWKTKHRVTPFYNSISQEGVRL</sequence>
<dbReference type="Pfam" id="PF01909">
    <property type="entry name" value="NTP_transf_2"/>
    <property type="match status" value="1"/>
</dbReference>
<organism evidence="2 3">
    <name type="scientific">Salmonirosea aquatica</name>
    <dbReference type="NCBI Taxonomy" id="2654236"/>
    <lineage>
        <taxon>Bacteria</taxon>
        <taxon>Pseudomonadati</taxon>
        <taxon>Bacteroidota</taxon>
        <taxon>Cytophagia</taxon>
        <taxon>Cytophagales</taxon>
        <taxon>Spirosomataceae</taxon>
        <taxon>Salmonirosea</taxon>
    </lineage>
</organism>
<dbReference type="Proteomes" id="UP000479293">
    <property type="component" value="Unassembled WGS sequence"/>
</dbReference>
<dbReference type="InterPro" id="IPR052548">
    <property type="entry name" value="Type_VII_TA_antitoxin"/>
</dbReference>
<evidence type="ECO:0000313" key="2">
    <source>
        <dbReference type="EMBL" id="MPR35140.1"/>
    </source>
</evidence>
<dbReference type="Gene3D" id="3.30.460.10">
    <property type="entry name" value="Beta Polymerase, domain 2"/>
    <property type="match status" value="1"/>
</dbReference>
<evidence type="ECO:0000313" key="3">
    <source>
        <dbReference type="Proteomes" id="UP000479293"/>
    </source>
</evidence>
<evidence type="ECO:0000259" key="1">
    <source>
        <dbReference type="Pfam" id="PF01909"/>
    </source>
</evidence>
<dbReference type="SUPFAM" id="SSF81301">
    <property type="entry name" value="Nucleotidyltransferase"/>
    <property type="match status" value="1"/>
</dbReference>
<reference evidence="2 3" key="1">
    <citation type="submission" date="2019-10" db="EMBL/GenBank/DDBJ databases">
        <title>Draft Genome Sequence of Cytophagaceae sp. SJW1-29.</title>
        <authorList>
            <person name="Choi A."/>
        </authorList>
    </citation>
    <scope>NUCLEOTIDE SEQUENCE [LARGE SCALE GENOMIC DNA]</scope>
    <source>
        <strain evidence="2 3">SJW1-29</strain>
    </source>
</reference>
<dbReference type="PANTHER" id="PTHR33933">
    <property type="entry name" value="NUCLEOTIDYLTRANSFERASE"/>
    <property type="match status" value="1"/>
</dbReference>
<dbReference type="RefSeq" id="WP_152761936.1">
    <property type="nucleotide sequence ID" value="NZ_WHLY01000002.1"/>
</dbReference>
<proteinExistence type="predicted"/>
<dbReference type="AlphaFoldDB" id="A0A7C9BG87"/>